<proteinExistence type="predicted"/>
<keyword evidence="2" id="KW-1185">Reference proteome</keyword>
<dbReference type="AlphaFoldDB" id="A0AAQ3S4U9"/>
<reference evidence="1 2" key="1">
    <citation type="journal article" date="2023" name="Life. Sci Alliance">
        <title>Evolutionary insights into 3D genome organization and epigenetic landscape of Vigna mungo.</title>
        <authorList>
            <person name="Junaid A."/>
            <person name="Singh B."/>
            <person name="Bhatia S."/>
        </authorList>
    </citation>
    <scope>NUCLEOTIDE SEQUENCE [LARGE SCALE GENOMIC DNA]</scope>
    <source>
        <strain evidence="1">Urdbean</strain>
    </source>
</reference>
<feature type="non-terminal residue" evidence="1">
    <location>
        <position position="1"/>
    </location>
</feature>
<gene>
    <name evidence="1" type="ORF">V8G54_013437</name>
</gene>
<sequence>LSSFHKCPRILINKNPIEIDVIPLCFCFWVDEVESEQLIYQQCKALHYGTWWGKKPGRKDISHCKRKKIICEEKKDFFFKQKGSDDWSNCSVCCTNYVLIVE</sequence>
<protein>
    <submittedName>
        <fullName evidence="1">Uncharacterized protein</fullName>
    </submittedName>
</protein>
<dbReference type="Proteomes" id="UP001374535">
    <property type="component" value="Chromosome 4"/>
</dbReference>
<dbReference type="EMBL" id="CP144697">
    <property type="protein sequence ID" value="WVZ15871.1"/>
    <property type="molecule type" value="Genomic_DNA"/>
</dbReference>
<name>A0AAQ3S4U9_VIGMU</name>
<organism evidence="1 2">
    <name type="scientific">Vigna mungo</name>
    <name type="common">Black gram</name>
    <name type="synonym">Phaseolus mungo</name>
    <dbReference type="NCBI Taxonomy" id="3915"/>
    <lineage>
        <taxon>Eukaryota</taxon>
        <taxon>Viridiplantae</taxon>
        <taxon>Streptophyta</taxon>
        <taxon>Embryophyta</taxon>
        <taxon>Tracheophyta</taxon>
        <taxon>Spermatophyta</taxon>
        <taxon>Magnoliopsida</taxon>
        <taxon>eudicotyledons</taxon>
        <taxon>Gunneridae</taxon>
        <taxon>Pentapetalae</taxon>
        <taxon>rosids</taxon>
        <taxon>fabids</taxon>
        <taxon>Fabales</taxon>
        <taxon>Fabaceae</taxon>
        <taxon>Papilionoideae</taxon>
        <taxon>50 kb inversion clade</taxon>
        <taxon>NPAAA clade</taxon>
        <taxon>indigoferoid/millettioid clade</taxon>
        <taxon>Phaseoleae</taxon>
        <taxon>Vigna</taxon>
    </lineage>
</organism>
<accession>A0AAQ3S4U9</accession>
<evidence type="ECO:0000313" key="2">
    <source>
        <dbReference type="Proteomes" id="UP001374535"/>
    </source>
</evidence>
<evidence type="ECO:0000313" key="1">
    <source>
        <dbReference type="EMBL" id="WVZ15871.1"/>
    </source>
</evidence>